<evidence type="ECO:0000256" key="5">
    <source>
        <dbReference type="ARBA" id="ARBA00023136"/>
    </source>
</evidence>
<dbReference type="EMBL" id="GBHO01007443">
    <property type="protein sequence ID" value="JAG36161.1"/>
    <property type="molecule type" value="Transcribed_RNA"/>
</dbReference>
<gene>
    <name evidence="10" type="primary">MFSD11_0</name>
    <name evidence="10" type="ORF">CM83_52373</name>
</gene>
<comment type="similarity">
    <text evidence="2">Belongs to the unc-93 family.</text>
</comment>
<accession>A0A0A9YX13</accession>
<evidence type="ECO:0000313" key="10">
    <source>
        <dbReference type="EMBL" id="JAG36161.1"/>
    </source>
</evidence>
<reference evidence="10" key="2">
    <citation type="submission" date="2014-07" db="EMBL/GenBank/DDBJ databases">
        <authorList>
            <person name="Hull J."/>
        </authorList>
    </citation>
    <scope>NUCLEOTIDE SEQUENCE</scope>
</reference>
<evidence type="ECO:0000256" key="1">
    <source>
        <dbReference type="ARBA" id="ARBA00004141"/>
    </source>
</evidence>
<feature type="transmembrane region" description="Helical" evidence="9">
    <location>
        <begin position="394"/>
        <end position="414"/>
    </location>
</feature>
<evidence type="ECO:0000256" key="7">
    <source>
        <dbReference type="ARBA" id="ARBA00040302"/>
    </source>
</evidence>
<feature type="transmembrane region" description="Helical" evidence="9">
    <location>
        <begin position="262"/>
        <end position="284"/>
    </location>
</feature>
<dbReference type="InterPro" id="IPR010291">
    <property type="entry name" value="Ion_channel_UNC-93"/>
</dbReference>
<dbReference type="PANTHER" id="PTHR23294:SF0">
    <property type="entry name" value="UNC93-LIKE PROTEIN MFSD11"/>
    <property type="match status" value="1"/>
</dbReference>
<evidence type="ECO:0000256" key="3">
    <source>
        <dbReference type="ARBA" id="ARBA00022692"/>
    </source>
</evidence>
<keyword evidence="5 9" id="KW-0472">Membrane</keyword>
<proteinExistence type="inferred from homology"/>
<feature type="transmembrane region" description="Helical" evidence="9">
    <location>
        <begin position="296"/>
        <end position="315"/>
    </location>
</feature>
<feature type="transmembrane region" description="Helical" evidence="9">
    <location>
        <begin position="9"/>
        <end position="29"/>
    </location>
</feature>
<evidence type="ECO:0000256" key="4">
    <source>
        <dbReference type="ARBA" id="ARBA00022989"/>
    </source>
</evidence>
<evidence type="ECO:0000256" key="9">
    <source>
        <dbReference type="SAM" id="Phobius"/>
    </source>
</evidence>
<dbReference type="EMBL" id="GBRD01002853">
    <property type="protein sequence ID" value="JAG62968.1"/>
    <property type="molecule type" value="Transcribed_RNA"/>
</dbReference>
<name>A0A0A9YX13_LYGHE</name>
<evidence type="ECO:0000313" key="11">
    <source>
        <dbReference type="EMBL" id="JAG62968.1"/>
    </source>
</evidence>
<feature type="transmembrane region" description="Helical" evidence="9">
    <location>
        <begin position="137"/>
        <end position="158"/>
    </location>
</feature>
<feature type="transmembrane region" description="Helical" evidence="9">
    <location>
        <begin position="77"/>
        <end position="95"/>
    </location>
</feature>
<dbReference type="InterPro" id="IPR036259">
    <property type="entry name" value="MFS_trans_sf"/>
</dbReference>
<keyword evidence="3 9" id="KW-0812">Transmembrane</keyword>
<keyword evidence="4 9" id="KW-1133">Transmembrane helix</keyword>
<evidence type="ECO:0000256" key="8">
    <source>
        <dbReference type="ARBA" id="ARBA00041910"/>
    </source>
</evidence>
<dbReference type="InterPro" id="IPR051617">
    <property type="entry name" value="UNC-93-like_regulator"/>
</dbReference>
<dbReference type="CDD" id="cd17407">
    <property type="entry name" value="MFS_MFSD11"/>
    <property type="match status" value="1"/>
</dbReference>
<sequence length="477" mass="52133">MVDKRTMNVIHLGIGFMLVFTAFQTFGNMEKTILDSIQKDDSSFHGDGYISLALIYAMLAIGNWVAPSIIGGLGPRLSMVIGSVTYLLFIASFLFPKTWLLYVASALVGLGASIIWTGQGNYLTLNSDEFTMARNSGIFWALFQSSMLYGNFFVFMVFQGKTHIDEGTKNLVSGVLAAVCGAGVGLLVVLRPSVGTDGQALARRVVGPVEAFTEAIKLCSEKEMILLCFTFLYTGLAQTFYSGVYSPSIAATLDISADPKRLMGLSGLFIGVGEIFGGVIFGLLGSKTVRWGRSPIVILGFVVNVVTYFLIFLNIPNEAPLGETHEAAYIKSNPYIAILCSGLLGFSDSCFNTQIYAAIGTIFSDRSVPAFAIFKFTQSLSAAIAFVYSLYIGLYIHIGILIAWVLLGTITFCITEVMVKRRKDLDDDIKKTAALHRLCRRIMLHRTGENVTFASIIRINIRLDLAFVIRMCLHHGT</sequence>
<comment type="subcellular location">
    <subcellularLocation>
        <location evidence="1">Membrane</location>
        <topology evidence="1">Multi-pass membrane protein</topology>
    </subcellularLocation>
</comment>
<evidence type="ECO:0000256" key="2">
    <source>
        <dbReference type="ARBA" id="ARBA00009172"/>
    </source>
</evidence>
<feature type="transmembrane region" description="Helical" evidence="9">
    <location>
        <begin position="101"/>
        <end position="125"/>
    </location>
</feature>
<reference evidence="10" key="1">
    <citation type="journal article" date="2014" name="PLoS ONE">
        <title>Transcriptome-Based Identification of ABC Transporters in the Western Tarnished Plant Bug Lygus hesperus.</title>
        <authorList>
            <person name="Hull J.J."/>
            <person name="Chaney K."/>
            <person name="Geib S.M."/>
            <person name="Fabrick J.A."/>
            <person name="Brent C.S."/>
            <person name="Walsh D."/>
            <person name="Lavine L.C."/>
        </authorList>
    </citation>
    <scope>NUCLEOTIDE SEQUENCE</scope>
</reference>
<dbReference type="GO" id="GO:0016020">
    <property type="term" value="C:membrane"/>
    <property type="evidence" value="ECO:0007669"/>
    <property type="project" value="UniProtKB-SubCell"/>
</dbReference>
<organism evidence="10">
    <name type="scientific">Lygus hesperus</name>
    <name type="common">Western plant bug</name>
    <dbReference type="NCBI Taxonomy" id="30085"/>
    <lineage>
        <taxon>Eukaryota</taxon>
        <taxon>Metazoa</taxon>
        <taxon>Ecdysozoa</taxon>
        <taxon>Arthropoda</taxon>
        <taxon>Hexapoda</taxon>
        <taxon>Insecta</taxon>
        <taxon>Pterygota</taxon>
        <taxon>Neoptera</taxon>
        <taxon>Paraneoptera</taxon>
        <taxon>Hemiptera</taxon>
        <taxon>Heteroptera</taxon>
        <taxon>Panheteroptera</taxon>
        <taxon>Cimicomorpha</taxon>
        <taxon>Miridae</taxon>
        <taxon>Mirini</taxon>
        <taxon>Lygus</taxon>
    </lineage>
</organism>
<dbReference type="Gene3D" id="1.20.1250.20">
    <property type="entry name" value="MFS general substrate transporter like domains"/>
    <property type="match status" value="2"/>
</dbReference>
<evidence type="ECO:0000256" key="6">
    <source>
        <dbReference type="ARBA" id="ARBA00023180"/>
    </source>
</evidence>
<dbReference type="AlphaFoldDB" id="A0A0A9YX13"/>
<keyword evidence="6" id="KW-0325">Glycoprotein</keyword>
<reference evidence="11" key="3">
    <citation type="submission" date="2014-09" db="EMBL/GenBank/DDBJ databases">
        <authorList>
            <person name="Magalhaes I.L.F."/>
            <person name="Oliveira U."/>
            <person name="Santos F.R."/>
            <person name="Vidigal T.H.D.A."/>
            <person name="Brescovit A.D."/>
            <person name="Santos A.J."/>
        </authorList>
    </citation>
    <scope>NUCLEOTIDE SEQUENCE</scope>
</reference>
<dbReference type="Pfam" id="PF05978">
    <property type="entry name" value="UNC-93"/>
    <property type="match status" value="1"/>
</dbReference>
<dbReference type="PANTHER" id="PTHR23294">
    <property type="entry name" value="ET TRANSLATION PRODUCT-RELATED"/>
    <property type="match status" value="1"/>
</dbReference>
<feature type="transmembrane region" description="Helical" evidence="9">
    <location>
        <begin position="224"/>
        <end position="242"/>
    </location>
</feature>
<feature type="transmembrane region" description="Helical" evidence="9">
    <location>
        <begin position="170"/>
        <end position="190"/>
    </location>
</feature>
<dbReference type="SUPFAM" id="SSF103473">
    <property type="entry name" value="MFS general substrate transporter"/>
    <property type="match status" value="1"/>
</dbReference>
<feature type="transmembrane region" description="Helical" evidence="9">
    <location>
        <begin position="49"/>
        <end position="70"/>
    </location>
</feature>
<protein>
    <recommendedName>
        <fullName evidence="7">UNC93-like protein MFSD11</fullName>
    </recommendedName>
    <alternativeName>
        <fullName evidence="8">Major facilitator superfamily domain-containing protein 11</fullName>
    </alternativeName>
</protein>